<sequence>MFYYFIRKLLFLIDPEKSHTLTLKYLNCNKLQFLRDFFLNTIFHQKQFNVWD</sequence>
<dbReference type="PATRIC" id="fig|118101.4.peg.357"/>
<proteinExistence type="predicted"/>
<name>A0A1B2H8Z1_BUCDN</name>
<dbReference type="Proteomes" id="UP000093070">
    <property type="component" value="Chromosome"/>
</dbReference>
<accession>A0A1B2H8Z1</accession>
<dbReference type="AlphaFoldDB" id="A0A1B2H8Z1"/>
<reference evidence="1 2" key="1">
    <citation type="submission" date="2015-11" db="EMBL/GenBank/DDBJ databases">
        <title>The complete genome of Buchnera aphidicola from Diuraphis noxia biotype SAM.</title>
        <authorList>
            <person name="Burger N.F.V."/>
            <person name="Oberholster A.-M."/>
        </authorList>
    </citation>
    <scope>NUCLEOTIDE SEQUENCE [LARGE SCALE GENOMIC DNA]</scope>
    <source>
        <strain evidence="1">SAM</strain>
    </source>
</reference>
<evidence type="ECO:0000313" key="2">
    <source>
        <dbReference type="Proteomes" id="UP000093070"/>
    </source>
</evidence>
<dbReference type="STRING" id="118101.ATN01_01790"/>
<dbReference type="EMBL" id="CP013259">
    <property type="protein sequence ID" value="ANZ22566.1"/>
    <property type="molecule type" value="Genomic_DNA"/>
</dbReference>
<organism evidence="1 2">
    <name type="scientific">Buchnera aphidicola subsp. Diuraphis noxia</name>
    <dbReference type="NCBI Taxonomy" id="118101"/>
    <lineage>
        <taxon>Bacteria</taxon>
        <taxon>Pseudomonadati</taxon>
        <taxon>Pseudomonadota</taxon>
        <taxon>Gammaproteobacteria</taxon>
        <taxon>Enterobacterales</taxon>
        <taxon>Erwiniaceae</taxon>
        <taxon>Buchnera</taxon>
    </lineage>
</organism>
<evidence type="ECO:0000313" key="1">
    <source>
        <dbReference type="EMBL" id="ANZ22566.1"/>
    </source>
</evidence>
<protein>
    <submittedName>
        <fullName evidence="1">Dihydroorotate dehydrogenase</fullName>
    </submittedName>
</protein>
<gene>
    <name evidence="1" type="ORF">ATN01_01790</name>
</gene>